<dbReference type="EMBL" id="QZBZ01000267">
    <property type="protein sequence ID" value="TIA31844.1"/>
    <property type="molecule type" value="Genomic_DNA"/>
</dbReference>
<reference evidence="2 3" key="1">
    <citation type="submission" date="2018-10" db="EMBL/GenBank/DDBJ databases">
        <title>Fifty Aureobasidium pullulans genomes reveal a recombining polyextremotolerant generalist.</title>
        <authorList>
            <person name="Gostincar C."/>
            <person name="Turk M."/>
            <person name="Zajc J."/>
            <person name="Gunde-Cimerman N."/>
        </authorList>
    </citation>
    <scope>NUCLEOTIDE SEQUENCE [LARGE SCALE GENOMIC DNA]</scope>
    <source>
        <strain evidence="2 3">EXF-1645</strain>
    </source>
</reference>
<dbReference type="Proteomes" id="UP000308724">
    <property type="component" value="Unassembled WGS sequence"/>
</dbReference>
<comment type="caution">
    <text evidence="2">The sequence shown here is derived from an EMBL/GenBank/DDBJ whole genome shotgun (WGS) entry which is preliminary data.</text>
</comment>
<proteinExistence type="predicted"/>
<feature type="region of interest" description="Disordered" evidence="1">
    <location>
        <begin position="150"/>
        <end position="175"/>
    </location>
</feature>
<feature type="compositionally biased region" description="Basic and acidic residues" evidence="1">
    <location>
        <begin position="150"/>
        <end position="163"/>
    </location>
</feature>
<organism evidence="2 3">
    <name type="scientific">Aureobasidium pullulans</name>
    <name type="common">Black yeast</name>
    <name type="synonym">Pullularia pullulans</name>
    <dbReference type="NCBI Taxonomy" id="5580"/>
    <lineage>
        <taxon>Eukaryota</taxon>
        <taxon>Fungi</taxon>
        <taxon>Dikarya</taxon>
        <taxon>Ascomycota</taxon>
        <taxon>Pezizomycotina</taxon>
        <taxon>Dothideomycetes</taxon>
        <taxon>Dothideomycetidae</taxon>
        <taxon>Dothideales</taxon>
        <taxon>Saccotheciaceae</taxon>
        <taxon>Aureobasidium</taxon>
    </lineage>
</organism>
<evidence type="ECO:0000313" key="3">
    <source>
        <dbReference type="Proteomes" id="UP000308724"/>
    </source>
</evidence>
<gene>
    <name evidence="2" type="ORF">D6C78_08644</name>
</gene>
<name>A0A4T0BIJ2_AURPU</name>
<evidence type="ECO:0000313" key="2">
    <source>
        <dbReference type="EMBL" id="TIA31844.1"/>
    </source>
</evidence>
<evidence type="ECO:0000256" key="1">
    <source>
        <dbReference type="SAM" id="MobiDB-lite"/>
    </source>
</evidence>
<sequence>MLFSITPHFDNERRYTDIEVAPTAKARDAEGLLSSVGKAFNVAYLRFFGNKRLAHLRFLCSKHSMQDFLDLTAHADLGIYVESVSLCIKGTEYGNGNDCQEEDVLAETEELDVKKVVLTTQDSSSCATDSYNKATMDSSPDLRARLRECSEEHEHAATREKTSDGPTSASRSGRKGLYTTDFPSVTIAAATVDTPLLALHCLYSIRPVVYIMSILLSAPQIVSQALTFKLRFSGCELELFYSDRYKDH</sequence>
<protein>
    <submittedName>
        <fullName evidence="2">Uncharacterized protein</fullName>
    </submittedName>
</protein>
<dbReference type="AlphaFoldDB" id="A0A4T0BIJ2"/>
<accession>A0A4T0BIJ2</accession>